<dbReference type="FunFam" id="3.40.50.300:FF:000032">
    <property type="entry name" value="Export ABC transporter ATP-binding protein"/>
    <property type="match status" value="1"/>
</dbReference>
<keyword evidence="3 6" id="KW-0067">ATP-binding</keyword>
<accession>A0A932A8J6</accession>
<dbReference type="SMART" id="SM00529">
    <property type="entry name" value="HTH_DTXR"/>
    <property type="match status" value="1"/>
</dbReference>
<dbReference type="AlphaFoldDB" id="A0A932A8J6"/>
<dbReference type="Gene3D" id="1.10.10.10">
    <property type="entry name" value="Winged helix-like DNA-binding domain superfamily/Winged helix DNA-binding domain"/>
    <property type="match status" value="1"/>
</dbReference>
<dbReference type="GO" id="GO:0046983">
    <property type="term" value="F:protein dimerization activity"/>
    <property type="evidence" value="ECO:0007669"/>
    <property type="project" value="InterPro"/>
</dbReference>
<dbReference type="Gene3D" id="3.40.50.300">
    <property type="entry name" value="P-loop containing nucleotide triphosphate hydrolases"/>
    <property type="match status" value="1"/>
</dbReference>
<dbReference type="InterPro" id="IPR003439">
    <property type="entry name" value="ABC_transporter-like_ATP-bd"/>
</dbReference>
<keyword evidence="2" id="KW-0547">Nucleotide-binding</keyword>
<dbReference type="InterPro" id="IPR022689">
    <property type="entry name" value="Iron_dep_repressor"/>
</dbReference>
<reference evidence="6" key="1">
    <citation type="submission" date="2020-07" db="EMBL/GenBank/DDBJ databases">
        <title>Huge and variable diversity of episymbiotic CPR bacteria and DPANN archaea in groundwater ecosystems.</title>
        <authorList>
            <person name="He C.Y."/>
            <person name="Keren R."/>
            <person name="Whittaker M."/>
            <person name="Farag I.F."/>
            <person name="Doudna J."/>
            <person name="Cate J.H.D."/>
            <person name="Banfield J.F."/>
        </authorList>
    </citation>
    <scope>NUCLEOTIDE SEQUENCE</scope>
    <source>
        <strain evidence="6">NC_groundwater_580_Pr5_B-0.1um_64_19</strain>
    </source>
</reference>
<evidence type="ECO:0000313" key="6">
    <source>
        <dbReference type="EMBL" id="MBI2677514.1"/>
    </source>
</evidence>
<keyword evidence="1" id="KW-0813">Transport</keyword>
<dbReference type="CDD" id="cd03255">
    <property type="entry name" value="ABC_MJ0796_LolCDE_FtsE"/>
    <property type="match status" value="1"/>
</dbReference>
<gene>
    <name evidence="6" type="ORF">HYX28_01890</name>
</gene>
<dbReference type="InterPro" id="IPR001367">
    <property type="entry name" value="Fe_dep_repressor"/>
</dbReference>
<dbReference type="GO" id="GO:0016887">
    <property type="term" value="F:ATP hydrolysis activity"/>
    <property type="evidence" value="ECO:0007669"/>
    <property type="project" value="InterPro"/>
</dbReference>
<dbReference type="GO" id="GO:0022857">
    <property type="term" value="F:transmembrane transporter activity"/>
    <property type="evidence" value="ECO:0007669"/>
    <property type="project" value="UniProtKB-ARBA"/>
</dbReference>
<dbReference type="EMBL" id="JACPNR010000004">
    <property type="protein sequence ID" value="MBI2677514.1"/>
    <property type="molecule type" value="Genomic_DNA"/>
</dbReference>
<dbReference type="InterPro" id="IPR015854">
    <property type="entry name" value="ABC_transpr_LolD-like"/>
</dbReference>
<evidence type="ECO:0000256" key="4">
    <source>
        <dbReference type="ARBA" id="ARBA00038388"/>
    </source>
</evidence>
<evidence type="ECO:0000256" key="1">
    <source>
        <dbReference type="ARBA" id="ARBA00022448"/>
    </source>
</evidence>
<dbReference type="GO" id="GO:0003700">
    <property type="term" value="F:DNA-binding transcription factor activity"/>
    <property type="evidence" value="ECO:0007669"/>
    <property type="project" value="InterPro"/>
</dbReference>
<dbReference type="PANTHER" id="PTHR24220">
    <property type="entry name" value="IMPORT ATP-BINDING PROTEIN"/>
    <property type="match status" value="1"/>
</dbReference>
<dbReference type="Pfam" id="PF00005">
    <property type="entry name" value="ABC_tran"/>
    <property type="match status" value="1"/>
</dbReference>
<dbReference type="InterPro" id="IPR017871">
    <property type="entry name" value="ABC_transporter-like_CS"/>
</dbReference>
<feature type="domain" description="ABC transporter" evidence="5">
    <location>
        <begin position="4"/>
        <end position="243"/>
    </location>
</feature>
<dbReference type="InterPro" id="IPR036388">
    <property type="entry name" value="WH-like_DNA-bd_sf"/>
</dbReference>
<organism evidence="6 7">
    <name type="scientific">Candidatus Korobacter versatilis</name>
    <dbReference type="NCBI Taxonomy" id="658062"/>
    <lineage>
        <taxon>Bacteria</taxon>
        <taxon>Pseudomonadati</taxon>
        <taxon>Acidobacteriota</taxon>
        <taxon>Terriglobia</taxon>
        <taxon>Terriglobales</taxon>
        <taxon>Candidatus Korobacteraceae</taxon>
        <taxon>Candidatus Korobacter</taxon>
    </lineage>
</organism>
<dbReference type="GO" id="GO:0005524">
    <property type="term" value="F:ATP binding"/>
    <property type="evidence" value="ECO:0007669"/>
    <property type="project" value="UniProtKB-KW"/>
</dbReference>
<name>A0A932A8J6_9BACT</name>
<dbReference type="InterPro" id="IPR017911">
    <property type="entry name" value="MacB-like_ATP-bd"/>
</dbReference>
<evidence type="ECO:0000256" key="3">
    <source>
        <dbReference type="ARBA" id="ARBA00022840"/>
    </source>
</evidence>
<proteinExistence type="inferred from homology"/>
<dbReference type="InterPro" id="IPR003593">
    <property type="entry name" value="AAA+_ATPase"/>
</dbReference>
<sequence length="401" mass="43864">MMAIELKGVTKIYPAKNGQDAAAVRALDDVSLSIADGEWLAVMGPSGSGKSTLANLIGCLDRQTTGEIHIEGEEVGALPADAMPRFRAEKIGFIFQQFHLIPHLTALENIMLAQYFHSMTDEKEALAALARVGLQERANHLPAHLSGGEQQRVCIARALINDPKIVLADEPTGNLDAANEEIVLRLLRDLHQQGRTIVMVTHDPVVARLADRRVELHHGRITTSETFAMADDQQIDEVLEEMWILHENGEPAEIGRMDVEGALPVSIAVEKMAQLGLVTAQAHGPEPHDHKDVLSRCHEKLWPHGAPMGDGATIVEFTSKGRQRAADVIRRHRLAERLFTETLRIEDESEIEQQACKFEHILSPEATEKICAFLGHPKTCPHGSPIPAGECCSAKTATAGD</sequence>
<dbReference type="PROSITE" id="PS50893">
    <property type="entry name" value="ABC_TRANSPORTER_2"/>
    <property type="match status" value="1"/>
</dbReference>
<dbReference type="Pfam" id="PF02742">
    <property type="entry name" value="Fe_dep_repr_C"/>
    <property type="match status" value="1"/>
</dbReference>
<dbReference type="SUPFAM" id="SSF47979">
    <property type="entry name" value="Iron-dependent repressor protein, dimerization domain"/>
    <property type="match status" value="1"/>
</dbReference>
<dbReference type="Proteomes" id="UP000779809">
    <property type="component" value="Unassembled WGS sequence"/>
</dbReference>
<protein>
    <submittedName>
        <fullName evidence="6">ATP-binding cassette domain-containing protein</fullName>
    </submittedName>
</protein>
<dbReference type="InterPro" id="IPR027417">
    <property type="entry name" value="P-loop_NTPase"/>
</dbReference>
<comment type="caution">
    <text evidence="6">The sequence shown here is derived from an EMBL/GenBank/DDBJ whole genome shotgun (WGS) entry which is preliminary data.</text>
</comment>
<dbReference type="InterPro" id="IPR036421">
    <property type="entry name" value="Fe_dep_repressor_sf"/>
</dbReference>
<dbReference type="PANTHER" id="PTHR24220:SF86">
    <property type="entry name" value="ABC TRANSPORTER ABCH.1"/>
    <property type="match status" value="1"/>
</dbReference>
<evidence type="ECO:0000256" key="2">
    <source>
        <dbReference type="ARBA" id="ARBA00022741"/>
    </source>
</evidence>
<evidence type="ECO:0000259" key="5">
    <source>
        <dbReference type="PROSITE" id="PS50893"/>
    </source>
</evidence>
<comment type="similarity">
    <text evidence="4">Belongs to the ABC transporter superfamily. Macrolide exporter (TC 3.A.1.122) family.</text>
</comment>
<dbReference type="SMART" id="SM00382">
    <property type="entry name" value="AAA"/>
    <property type="match status" value="1"/>
</dbReference>
<dbReference type="GO" id="GO:0046914">
    <property type="term" value="F:transition metal ion binding"/>
    <property type="evidence" value="ECO:0007669"/>
    <property type="project" value="InterPro"/>
</dbReference>
<evidence type="ECO:0000313" key="7">
    <source>
        <dbReference type="Proteomes" id="UP000779809"/>
    </source>
</evidence>
<dbReference type="SUPFAM" id="SSF52540">
    <property type="entry name" value="P-loop containing nucleoside triphosphate hydrolases"/>
    <property type="match status" value="1"/>
</dbReference>
<dbReference type="GO" id="GO:0098796">
    <property type="term" value="C:membrane protein complex"/>
    <property type="evidence" value="ECO:0007669"/>
    <property type="project" value="UniProtKB-ARBA"/>
</dbReference>
<dbReference type="PROSITE" id="PS00211">
    <property type="entry name" value="ABC_TRANSPORTER_1"/>
    <property type="match status" value="1"/>
</dbReference>
<dbReference type="GO" id="GO:0005886">
    <property type="term" value="C:plasma membrane"/>
    <property type="evidence" value="ECO:0007669"/>
    <property type="project" value="TreeGrafter"/>
</dbReference>